<dbReference type="GO" id="GO:0000460">
    <property type="term" value="P:maturation of 5.8S rRNA"/>
    <property type="evidence" value="ECO:0007669"/>
    <property type="project" value="TreeGrafter"/>
</dbReference>
<dbReference type="OrthoDB" id="10261072at2759"/>
<comment type="function">
    <text evidence="6">Required for exosome-dependent processing of pre-rRNA and small nucleolar RNA (snRNA) precursors. Involved in processing of 35S pre-rRNA at the A0, A1 and A2 sites.</text>
</comment>
<organism evidence="8 9">
    <name type="scientific">Spizellomyces punctatus (strain DAOM BR117)</name>
    <dbReference type="NCBI Taxonomy" id="645134"/>
    <lineage>
        <taxon>Eukaryota</taxon>
        <taxon>Fungi</taxon>
        <taxon>Fungi incertae sedis</taxon>
        <taxon>Chytridiomycota</taxon>
        <taxon>Chytridiomycota incertae sedis</taxon>
        <taxon>Chytridiomycetes</taxon>
        <taxon>Spizellomycetales</taxon>
        <taxon>Spizellomycetaceae</taxon>
        <taxon>Spizellomyces</taxon>
    </lineage>
</organism>
<dbReference type="InterPro" id="IPR007146">
    <property type="entry name" value="Sas10/Utp3/C1D"/>
</dbReference>
<protein>
    <recommendedName>
        <fullName evidence="6">Exosome complex protein</fullName>
    </recommendedName>
</protein>
<dbReference type="InParanoid" id="A0A0L0HIA8"/>
<accession>A0A0L0HIA8</accession>
<dbReference type="VEuPathDB" id="FungiDB:SPPG_04261"/>
<keyword evidence="9" id="KW-1185">Reference proteome</keyword>
<dbReference type="EMBL" id="KQ257455">
    <property type="protein sequence ID" value="KND01171.1"/>
    <property type="molecule type" value="Genomic_DNA"/>
</dbReference>
<dbReference type="PANTHER" id="PTHR15341">
    <property type="entry name" value="SUN-COR STEROID HORMONE RECEPTOR CO-REPRESSOR"/>
    <property type="match status" value="1"/>
</dbReference>
<dbReference type="STRING" id="645134.A0A0L0HIA8"/>
<dbReference type="AlphaFoldDB" id="A0A0L0HIA8"/>
<dbReference type="GeneID" id="27687720"/>
<dbReference type="Proteomes" id="UP000053201">
    <property type="component" value="Unassembled WGS sequence"/>
</dbReference>
<feature type="compositionally biased region" description="Basic residues" evidence="7">
    <location>
        <begin position="178"/>
        <end position="190"/>
    </location>
</feature>
<evidence type="ECO:0000256" key="2">
    <source>
        <dbReference type="ARBA" id="ARBA00009154"/>
    </source>
</evidence>
<dbReference type="OMA" id="GADAQNH"/>
<evidence type="ECO:0000256" key="5">
    <source>
        <dbReference type="ARBA" id="ARBA00023242"/>
    </source>
</evidence>
<reference evidence="8 9" key="1">
    <citation type="submission" date="2009-08" db="EMBL/GenBank/DDBJ databases">
        <title>The Genome Sequence of Spizellomyces punctatus strain DAOM BR117.</title>
        <authorList>
            <consortium name="The Broad Institute Genome Sequencing Platform"/>
            <person name="Russ C."/>
            <person name="Cuomo C."/>
            <person name="Shea T."/>
            <person name="Young S.K."/>
            <person name="Zeng Q."/>
            <person name="Koehrsen M."/>
            <person name="Haas B."/>
            <person name="Borodovsky M."/>
            <person name="Guigo R."/>
            <person name="Alvarado L."/>
            <person name="Berlin A."/>
            <person name="Bochicchio J."/>
            <person name="Borenstein D."/>
            <person name="Chapman S."/>
            <person name="Chen Z."/>
            <person name="Engels R."/>
            <person name="Freedman E."/>
            <person name="Gellesch M."/>
            <person name="Goldberg J."/>
            <person name="Griggs A."/>
            <person name="Gujja S."/>
            <person name="Heiman D."/>
            <person name="Hepburn T."/>
            <person name="Howarth C."/>
            <person name="Jen D."/>
            <person name="Larson L."/>
            <person name="Lewis B."/>
            <person name="Mehta T."/>
            <person name="Park D."/>
            <person name="Pearson M."/>
            <person name="Roberts A."/>
            <person name="Saif S."/>
            <person name="Shenoy N."/>
            <person name="Sisk P."/>
            <person name="Stolte C."/>
            <person name="Sykes S."/>
            <person name="Thomson T."/>
            <person name="Walk T."/>
            <person name="White J."/>
            <person name="Yandava C."/>
            <person name="Burger G."/>
            <person name="Gray M.W."/>
            <person name="Holland P.W.H."/>
            <person name="King N."/>
            <person name="Lang F.B.F."/>
            <person name="Roger A.J."/>
            <person name="Ruiz-Trillo I."/>
            <person name="Lander E."/>
            <person name="Nusbaum C."/>
        </authorList>
    </citation>
    <scope>NUCLEOTIDE SEQUENCE [LARGE SCALE GENOMIC DNA]</scope>
    <source>
        <strain evidence="8 9">DAOM BR117</strain>
    </source>
</reference>
<proteinExistence type="inferred from homology"/>
<keyword evidence="5 6" id="KW-0539">Nucleus</keyword>
<evidence type="ECO:0000256" key="1">
    <source>
        <dbReference type="ARBA" id="ARBA00004123"/>
    </source>
</evidence>
<feature type="region of interest" description="Disordered" evidence="7">
    <location>
        <begin position="126"/>
        <end position="190"/>
    </location>
</feature>
<feature type="compositionally biased region" description="Low complexity" evidence="7">
    <location>
        <begin position="147"/>
        <end position="162"/>
    </location>
</feature>
<dbReference type="GO" id="GO:0003677">
    <property type="term" value="F:DNA binding"/>
    <property type="evidence" value="ECO:0007669"/>
    <property type="project" value="TreeGrafter"/>
</dbReference>
<evidence type="ECO:0000256" key="3">
    <source>
        <dbReference type="ARBA" id="ARBA00022552"/>
    </source>
</evidence>
<evidence type="ECO:0000313" key="8">
    <source>
        <dbReference type="EMBL" id="KND01171.1"/>
    </source>
</evidence>
<dbReference type="Pfam" id="PF04000">
    <property type="entry name" value="Sas10_Utp3"/>
    <property type="match status" value="1"/>
</dbReference>
<dbReference type="RefSeq" id="XP_016609210.1">
    <property type="nucleotide sequence ID" value="XM_016752504.1"/>
</dbReference>
<dbReference type="eggNOG" id="KOG4835">
    <property type="taxonomic scope" value="Eukaryota"/>
</dbReference>
<dbReference type="GO" id="GO:0000178">
    <property type="term" value="C:exosome (RNase complex)"/>
    <property type="evidence" value="ECO:0007669"/>
    <property type="project" value="TreeGrafter"/>
</dbReference>
<keyword evidence="4 6" id="KW-0694">RNA-binding</keyword>
<dbReference type="InterPro" id="IPR011082">
    <property type="entry name" value="Exosome-assoc_fac/DNA_repair"/>
</dbReference>
<dbReference type="FunCoup" id="A0A0L0HIA8">
    <property type="interactions" value="60"/>
</dbReference>
<gene>
    <name evidence="8" type="ORF">SPPG_04261</name>
</gene>
<evidence type="ECO:0000256" key="4">
    <source>
        <dbReference type="ARBA" id="ARBA00022884"/>
    </source>
</evidence>
<comment type="subcellular location">
    <subcellularLocation>
        <location evidence="1 6">Nucleus</location>
    </subcellularLocation>
</comment>
<feature type="compositionally biased region" description="Basic and acidic residues" evidence="7">
    <location>
        <begin position="126"/>
        <end position="135"/>
    </location>
</feature>
<evidence type="ECO:0000256" key="6">
    <source>
        <dbReference type="RuleBase" id="RU368003"/>
    </source>
</evidence>
<name>A0A0L0HIA8_SPIPD</name>
<keyword evidence="3 6" id="KW-0698">rRNA processing</keyword>
<sequence>MDEEVVPDLSALTDTLESAVSRVTNLMEPLFSLPFEQQLGNLAPLERAKLEVLMAFAMNSLIFVYLKTQGVQPDAPVKREMLRIKGYINKIKDAAGLNKPTMRLDSQAAKRFVNHSLIANPEVSEEIKKRKHESEADNFLSNISLPTNGASTPGTASGSSNANTSEPDGDVGKEEPAKKKKKKNKKKKDE</sequence>
<evidence type="ECO:0000313" key="9">
    <source>
        <dbReference type="Proteomes" id="UP000053201"/>
    </source>
</evidence>
<comment type="similarity">
    <text evidence="2 6">Belongs to the C1D family.</text>
</comment>
<dbReference type="GO" id="GO:0005730">
    <property type="term" value="C:nucleolus"/>
    <property type="evidence" value="ECO:0007669"/>
    <property type="project" value="TreeGrafter"/>
</dbReference>
<evidence type="ECO:0000256" key="7">
    <source>
        <dbReference type="SAM" id="MobiDB-lite"/>
    </source>
</evidence>
<dbReference type="PANTHER" id="PTHR15341:SF3">
    <property type="entry name" value="NUCLEAR NUCLEIC ACID-BINDING PROTEIN C1D"/>
    <property type="match status" value="1"/>
</dbReference>
<dbReference type="GO" id="GO:0003723">
    <property type="term" value="F:RNA binding"/>
    <property type="evidence" value="ECO:0007669"/>
    <property type="project" value="UniProtKB-UniRule"/>
</dbReference>
<dbReference type="GO" id="GO:0010468">
    <property type="term" value="P:regulation of gene expression"/>
    <property type="evidence" value="ECO:0007669"/>
    <property type="project" value="TreeGrafter"/>
</dbReference>